<reference evidence="5 6" key="1">
    <citation type="submission" date="2023-03" db="EMBL/GenBank/DDBJ databases">
        <title>Paludisphaera mucosa sp. nov. a novel planctomycete from northern fen.</title>
        <authorList>
            <person name="Ivanova A."/>
        </authorList>
    </citation>
    <scope>NUCLEOTIDE SEQUENCE [LARGE SCALE GENOMIC DNA]</scope>
    <source>
        <strain evidence="5 6">Pla2</strain>
    </source>
</reference>
<evidence type="ECO:0000313" key="6">
    <source>
        <dbReference type="Proteomes" id="UP001216907"/>
    </source>
</evidence>
<keyword evidence="6" id="KW-1185">Reference proteome</keyword>
<dbReference type="Pfam" id="PF13439">
    <property type="entry name" value="Glyco_transf_4"/>
    <property type="match status" value="1"/>
</dbReference>
<dbReference type="GO" id="GO:0016757">
    <property type="term" value="F:glycosyltransferase activity"/>
    <property type="evidence" value="ECO:0007669"/>
    <property type="project" value="UniProtKB-KW"/>
</dbReference>
<feature type="domain" description="Glycosyltransferase subfamily 4-like N-terminal" evidence="4">
    <location>
        <begin position="37"/>
        <end position="216"/>
    </location>
</feature>
<evidence type="ECO:0000256" key="2">
    <source>
        <dbReference type="ARBA" id="ARBA00022679"/>
    </source>
</evidence>
<name>A0ABT6FHB0_9BACT</name>
<keyword evidence="1 5" id="KW-0328">Glycosyltransferase</keyword>
<dbReference type="PANTHER" id="PTHR12526">
    <property type="entry name" value="GLYCOSYLTRANSFERASE"/>
    <property type="match status" value="1"/>
</dbReference>
<dbReference type="Gene3D" id="3.40.50.2000">
    <property type="entry name" value="Glycogen Phosphorylase B"/>
    <property type="match status" value="2"/>
</dbReference>
<dbReference type="Proteomes" id="UP001216907">
    <property type="component" value="Unassembled WGS sequence"/>
</dbReference>
<evidence type="ECO:0000259" key="4">
    <source>
        <dbReference type="Pfam" id="PF13439"/>
    </source>
</evidence>
<dbReference type="InterPro" id="IPR001296">
    <property type="entry name" value="Glyco_trans_1"/>
</dbReference>
<evidence type="ECO:0000256" key="1">
    <source>
        <dbReference type="ARBA" id="ARBA00022676"/>
    </source>
</evidence>
<dbReference type="RefSeq" id="WP_277863071.1">
    <property type="nucleotide sequence ID" value="NZ_JARRAG010000002.1"/>
</dbReference>
<feature type="domain" description="Glycosyl transferase family 1" evidence="3">
    <location>
        <begin position="227"/>
        <end position="397"/>
    </location>
</feature>
<dbReference type="Pfam" id="PF00534">
    <property type="entry name" value="Glycos_transf_1"/>
    <property type="match status" value="1"/>
</dbReference>
<comment type="caution">
    <text evidence="5">The sequence shown here is derived from an EMBL/GenBank/DDBJ whole genome shotgun (WGS) entry which is preliminary data.</text>
</comment>
<dbReference type="CDD" id="cd03801">
    <property type="entry name" value="GT4_PimA-like"/>
    <property type="match status" value="1"/>
</dbReference>
<keyword evidence="2 5" id="KW-0808">Transferase</keyword>
<proteinExistence type="predicted"/>
<dbReference type="InterPro" id="IPR028098">
    <property type="entry name" value="Glyco_trans_4-like_N"/>
</dbReference>
<sequence length="433" mass="46901">MRAVPTSPPGRGANGDANQVVSAFISPFWPAGAAGGNGIVTYVANLAPGLQRMGCRPLILAQWTAESPPDELAVWNLSEWAATGTRASRLWDRVLLRIAPDAARTRSRCRLIARAAAAAVARHGVQILEMEESFGWAADVRARLAIPVLVRLHGPWFLNGSANGARDDDAYRHRVDRELRGIREADAISAPSRSVLELTREYYKLPLEGAAVIPCPCPQVPADRRWKLDEADPRTILFVGRFDRHKGGDVIIDAFARLFETHPDARLRFVGLDRGVVDDEGRSWKLAEYVAARAPRAAAAGRIEMMGSQPATLIDDLRRRALVTAVPSRYETFGYTTAEAAALGAPIVASRVGGISEMVQDGETALLVPPGDPDALARALGRLLDDPSLAARLGEAAGTHADGELGPDHIARTTADFHRSIVERRRSAAPRRR</sequence>
<dbReference type="EMBL" id="JARRAG010000002">
    <property type="protein sequence ID" value="MDG3006778.1"/>
    <property type="molecule type" value="Genomic_DNA"/>
</dbReference>
<accession>A0ABT6FHB0</accession>
<evidence type="ECO:0000259" key="3">
    <source>
        <dbReference type="Pfam" id="PF00534"/>
    </source>
</evidence>
<protein>
    <submittedName>
        <fullName evidence="5">Glycosyltransferase family 4 protein</fullName>
        <ecNumber evidence="5">2.4.-.-</ecNumber>
    </submittedName>
</protein>
<gene>
    <name evidence="5" type="ORF">PZE19_23660</name>
</gene>
<dbReference type="PANTHER" id="PTHR12526:SF510">
    <property type="entry name" value="D-INOSITOL 3-PHOSPHATE GLYCOSYLTRANSFERASE"/>
    <property type="match status" value="1"/>
</dbReference>
<dbReference type="EC" id="2.4.-.-" evidence="5"/>
<evidence type="ECO:0000313" key="5">
    <source>
        <dbReference type="EMBL" id="MDG3006778.1"/>
    </source>
</evidence>
<dbReference type="SUPFAM" id="SSF53756">
    <property type="entry name" value="UDP-Glycosyltransferase/glycogen phosphorylase"/>
    <property type="match status" value="1"/>
</dbReference>
<organism evidence="5 6">
    <name type="scientific">Paludisphaera mucosa</name>
    <dbReference type="NCBI Taxonomy" id="3030827"/>
    <lineage>
        <taxon>Bacteria</taxon>
        <taxon>Pseudomonadati</taxon>
        <taxon>Planctomycetota</taxon>
        <taxon>Planctomycetia</taxon>
        <taxon>Isosphaerales</taxon>
        <taxon>Isosphaeraceae</taxon>
        <taxon>Paludisphaera</taxon>
    </lineage>
</organism>